<sequence length="94" mass="10532">MKEYHRYPPTKKAVALTYHADKDAAPKLTAKGIQETAEKIIALAKAHNIPIQQDETLVAMLSALDLGEAIPPELYQAVSEIFAFVYTMDKEMER</sequence>
<dbReference type="Gene3D" id="3.40.1690.10">
    <property type="entry name" value="secretion proteins EscU"/>
    <property type="match status" value="1"/>
</dbReference>
<dbReference type="RefSeq" id="WP_188693270.1">
    <property type="nucleotide sequence ID" value="NZ_BMIR01000008.1"/>
</dbReference>
<dbReference type="PANTHER" id="PTHR30531:SF12">
    <property type="entry name" value="FLAGELLAR BIOSYNTHETIC PROTEIN FLHB"/>
    <property type="match status" value="1"/>
</dbReference>
<reference evidence="1" key="2">
    <citation type="submission" date="2020-09" db="EMBL/GenBank/DDBJ databases">
        <authorList>
            <person name="Sun Q."/>
            <person name="Zhou Y."/>
        </authorList>
    </citation>
    <scope>NUCLEOTIDE SEQUENCE</scope>
    <source>
        <strain evidence="1">CGMCC 1.15371</strain>
    </source>
</reference>
<dbReference type="InterPro" id="IPR029025">
    <property type="entry name" value="T3SS_substrate_exporter_C"/>
</dbReference>
<keyword evidence="2" id="KW-1185">Reference proteome</keyword>
<name>A0A8J2W2G9_9BACL</name>
<dbReference type="GO" id="GO:0005886">
    <property type="term" value="C:plasma membrane"/>
    <property type="evidence" value="ECO:0007669"/>
    <property type="project" value="TreeGrafter"/>
</dbReference>
<dbReference type="InterPro" id="IPR006135">
    <property type="entry name" value="T3SS_substrate_exporter"/>
</dbReference>
<dbReference type="GO" id="GO:0009306">
    <property type="term" value="P:protein secretion"/>
    <property type="evidence" value="ECO:0007669"/>
    <property type="project" value="InterPro"/>
</dbReference>
<organism evidence="1 2">
    <name type="scientific">Pullulanibacillus camelliae</name>
    <dbReference type="NCBI Taxonomy" id="1707096"/>
    <lineage>
        <taxon>Bacteria</taxon>
        <taxon>Bacillati</taxon>
        <taxon>Bacillota</taxon>
        <taxon>Bacilli</taxon>
        <taxon>Bacillales</taxon>
        <taxon>Sporolactobacillaceae</taxon>
        <taxon>Pullulanibacillus</taxon>
    </lineage>
</organism>
<reference evidence="1" key="1">
    <citation type="journal article" date="2014" name="Int. J. Syst. Evol. Microbiol.">
        <title>Complete genome sequence of Corynebacterium casei LMG S-19264T (=DSM 44701T), isolated from a smear-ripened cheese.</title>
        <authorList>
            <consortium name="US DOE Joint Genome Institute (JGI-PGF)"/>
            <person name="Walter F."/>
            <person name="Albersmeier A."/>
            <person name="Kalinowski J."/>
            <person name="Ruckert C."/>
        </authorList>
    </citation>
    <scope>NUCLEOTIDE SEQUENCE</scope>
    <source>
        <strain evidence="1">CGMCC 1.15371</strain>
    </source>
</reference>
<dbReference type="PANTHER" id="PTHR30531">
    <property type="entry name" value="FLAGELLAR BIOSYNTHETIC PROTEIN FLHB"/>
    <property type="match status" value="1"/>
</dbReference>
<dbReference type="Pfam" id="PF01312">
    <property type="entry name" value="Bac_export_2"/>
    <property type="match status" value="1"/>
</dbReference>
<protein>
    <recommendedName>
        <fullName evidence="3">Flagellar biosynthesis protein FlhB</fullName>
    </recommendedName>
</protein>
<proteinExistence type="predicted"/>
<accession>A0A8J2W2G9</accession>
<evidence type="ECO:0000313" key="2">
    <source>
        <dbReference type="Proteomes" id="UP000628775"/>
    </source>
</evidence>
<dbReference type="Proteomes" id="UP000628775">
    <property type="component" value="Unassembled WGS sequence"/>
</dbReference>
<dbReference type="EMBL" id="BMIR01000008">
    <property type="protein sequence ID" value="GGE42027.1"/>
    <property type="molecule type" value="Genomic_DNA"/>
</dbReference>
<dbReference type="AlphaFoldDB" id="A0A8J2W2G9"/>
<comment type="caution">
    <text evidence="1">The sequence shown here is derived from an EMBL/GenBank/DDBJ whole genome shotgun (WGS) entry which is preliminary data.</text>
</comment>
<dbReference type="SUPFAM" id="SSF160544">
    <property type="entry name" value="EscU C-terminal domain-like"/>
    <property type="match status" value="1"/>
</dbReference>
<evidence type="ECO:0000313" key="1">
    <source>
        <dbReference type="EMBL" id="GGE42027.1"/>
    </source>
</evidence>
<evidence type="ECO:0008006" key="3">
    <source>
        <dbReference type="Google" id="ProtNLM"/>
    </source>
</evidence>
<gene>
    <name evidence="1" type="ORF">GCM10011391_21010</name>
</gene>